<reference evidence="3" key="1">
    <citation type="submission" date="2017-01" db="EMBL/GenBank/DDBJ databases">
        <title>Comparative genomics of anhydrobiosis in the tardigrade Hypsibius dujardini.</title>
        <authorList>
            <person name="Yoshida Y."/>
            <person name="Koutsovoulos G."/>
            <person name="Laetsch D."/>
            <person name="Stevens L."/>
            <person name="Kumar S."/>
            <person name="Horikawa D."/>
            <person name="Ishino K."/>
            <person name="Komine S."/>
            <person name="Tomita M."/>
            <person name="Blaxter M."/>
            <person name="Arakawa K."/>
        </authorList>
    </citation>
    <scope>NUCLEOTIDE SEQUENCE [LARGE SCALE GENOMIC DNA]</scope>
    <source>
        <strain evidence="3">Z151</strain>
    </source>
</reference>
<proteinExistence type="predicted"/>
<accession>A0A1W0WXX4</accession>
<evidence type="ECO:0000256" key="1">
    <source>
        <dbReference type="SAM" id="MobiDB-lite"/>
    </source>
</evidence>
<keyword evidence="3" id="KW-1185">Reference proteome</keyword>
<protein>
    <submittedName>
        <fullName evidence="2">Uncharacterized protein</fullName>
    </submittedName>
</protein>
<gene>
    <name evidence="2" type="ORF">BV898_05852</name>
</gene>
<name>A0A1W0WXX4_HYPEX</name>
<dbReference type="Proteomes" id="UP000192578">
    <property type="component" value="Unassembled WGS sequence"/>
</dbReference>
<sequence>MVQGNLTYRSSRKQSIRKQSVGKQGGDSQRRNSTQAETAESEYRPINRQVLRDVGKAFALNVASGGGALGKAAAQDMAAAPVNLTRTLANTAALPRLGQPGIIGADHTTTGCGFLAVCRALPGVRSLFRQRHDGPPDDEDVFGLVGGDPPQGMPVTRDGTQTGVKSAVHRSTEQSELSTDPAIRRTYRMSAVTPTTPRRAPDVAAAASGNLTRLRGAPKLALGAPSAASARL</sequence>
<dbReference type="EMBL" id="MTYJ01000033">
    <property type="protein sequence ID" value="OQV20058.1"/>
    <property type="molecule type" value="Genomic_DNA"/>
</dbReference>
<feature type="region of interest" description="Disordered" evidence="1">
    <location>
        <begin position="1"/>
        <end position="44"/>
    </location>
</feature>
<dbReference type="AlphaFoldDB" id="A0A1W0WXX4"/>
<organism evidence="2 3">
    <name type="scientific">Hypsibius exemplaris</name>
    <name type="common">Freshwater tardigrade</name>
    <dbReference type="NCBI Taxonomy" id="2072580"/>
    <lineage>
        <taxon>Eukaryota</taxon>
        <taxon>Metazoa</taxon>
        <taxon>Ecdysozoa</taxon>
        <taxon>Tardigrada</taxon>
        <taxon>Eutardigrada</taxon>
        <taxon>Parachela</taxon>
        <taxon>Hypsibioidea</taxon>
        <taxon>Hypsibiidae</taxon>
        <taxon>Hypsibius</taxon>
    </lineage>
</organism>
<evidence type="ECO:0000313" key="3">
    <source>
        <dbReference type="Proteomes" id="UP000192578"/>
    </source>
</evidence>
<evidence type="ECO:0000313" key="2">
    <source>
        <dbReference type="EMBL" id="OQV20058.1"/>
    </source>
</evidence>
<comment type="caution">
    <text evidence="2">The sequence shown here is derived from an EMBL/GenBank/DDBJ whole genome shotgun (WGS) entry which is preliminary data.</text>
</comment>